<feature type="transmembrane region" description="Helical" evidence="5">
    <location>
        <begin position="132"/>
        <end position="152"/>
    </location>
</feature>
<feature type="transmembrane region" description="Helical" evidence="5">
    <location>
        <begin position="247"/>
        <end position="265"/>
    </location>
</feature>
<comment type="caution">
    <text evidence="7">The sequence shown here is derived from an EMBL/GenBank/DDBJ whole genome shotgun (WGS) entry which is preliminary data.</text>
</comment>
<feature type="transmembrane region" description="Helical" evidence="5">
    <location>
        <begin position="380"/>
        <end position="399"/>
    </location>
</feature>
<evidence type="ECO:0000256" key="3">
    <source>
        <dbReference type="ARBA" id="ARBA00022989"/>
    </source>
</evidence>
<sequence>MHDVGAVLAGPTAAAAAYVLALSPLVLTNSLYLSNALVLAVLLPVALLRTWVVSGTPEGAAAVRLLPRSMVLGAVLAYLAALTIAAAMEPDATARIVRRDAQYGLEILAFVAATACMAATGTTFLRVLVLGLAVAVATSAAVNIAAFLPSFPADVDDLQVWRLTAVLGMPEYTNATNVSVTYGIVLVTAVAAATGLARQWIERAVLSTSAAVLGVGVVMTQARGAVLGVVCGILALAATLSRRARILILIGAGISLVVLATTPVGPDWVQRGASHRPAVWRAYVDKIMEHPLLGHGPHADIRVIIAPDVIIDQPHNLVLSGFVRGGIGAALAMVAILVAGLWWGIRLVRAGGTAVPLCAFVTMAVSGMVDYNLLITRSAWPWLTFWLPIGLAAGAEIELRARQGATPD</sequence>
<reference evidence="7 8" key="1">
    <citation type="submission" date="2017-07" db="EMBL/GenBank/DDBJ databases">
        <title>Draft Genome Sequences of Select Purple Nonsulfur Bacteria.</title>
        <authorList>
            <person name="Lasarre B."/>
            <person name="Mckinlay J.B."/>
        </authorList>
    </citation>
    <scope>NUCLEOTIDE SEQUENCE [LARGE SCALE GENOMIC DNA]</scope>
    <source>
        <strain evidence="7 8">DSM 5909</strain>
    </source>
</reference>
<dbReference type="Pfam" id="PF04932">
    <property type="entry name" value="Wzy_C"/>
    <property type="match status" value="1"/>
</dbReference>
<feature type="transmembrane region" description="Helical" evidence="5">
    <location>
        <begin position="322"/>
        <end position="342"/>
    </location>
</feature>
<evidence type="ECO:0000256" key="1">
    <source>
        <dbReference type="ARBA" id="ARBA00004141"/>
    </source>
</evidence>
<feature type="transmembrane region" description="Helical" evidence="5">
    <location>
        <begin position="31"/>
        <end position="53"/>
    </location>
</feature>
<proteinExistence type="predicted"/>
<dbReference type="PANTHER" id="PTHR37422">
    <property type="entry name" value="TEICHURONIC ACID BIOSYNTHESIS PROTEIN TUAE"/>
    <property type="match status" value="1"/>
</dbReference>
<keyword evidence="3 5" id="KW-1133">Transmembrane helix</keyword>
<dbReference type="RefSeq" id="WP_111420762.1">
    <property type="nucleotide sequence ID" value="NZ_NPEX01000161.1"/>
</dbReference>
<gene>
    <name evidence="7" type="ORF">CH341_19995</name>
</gene>
<dbReference type="InterPro" id="IPR051533">
    <property type="entry name" value="WaaL-like"/>
</dbReference>
<evidence type="ECO:0000313" key="7">
    <source>
        <dbReference type="EMBL" id="RAI42300.1"/>
    </source>
</evidence>
<evidence type="ECO:0000256" key="5">
    <source>
        <dbReference type="SAM" id="Phobius"/>
    </source>
</evidence>
<feature type="transmembrane region" description="Helical" evidence="5">
    <location>
        <begin position="65"/>
        <end position="87"/>
    </location>
</feature>
<feature type="transmembrane region" description="Helical" evidence="5">
    <location>
        <begin position="172"/>
        <end position="193"/>
    </location>
</feature>
<dbReference type="EMBL" id="NPEX01000161">
    <property type="protein sequence ID" value="RAI42300.1"/>
    <property type="molecule type" value="Genomic_DNA"/>
</dbReference>
<comment type="subcellular location">
    <subcellularLocation>
        <location evidence="1">Membrane</location>
        <topology evidence="1">Multi-pass membrane protein</topology>
    </subcellularLocation>
</comment>
<feature type="transmembrane region" description="Helical" evidence="5">
    <location>
        <begin position="107"/>
        <end position="125"/>
    </location>
</feature>
<dbReference type="GO" id="GO:0016020">
    <property type="term" value="C:membrane"/>
    <property type="evidence" value="ECO:0007669"/>
    <property type="project" value="UniProtKB-SubCell"/>
</dbReference>
<evidence type="ECO:0000313" key="8">
    <source>
        <dbReference type="Proteomes" id="UP000249130"/>
    </source>
</evidence>
<dbReference type="InterPro" id="IPR007016">
    <property type="entry name" value="O-antigen_ligase-rel_domated"/>
</dbReference>
<dbReference type="Proteomes" id="UP000249130">
    <property type="component" value="Unassembled WGS sequence"/>
</dbReference>
<keyword evidence="4 5" id="KW-0472">Membrane</keyword>
<feature type="transmembrane region" description="Helical" evidence="5">
    <location>
        <begin position="354"/>
        <end position="374"/>
    </location>
</feature>
<protein>
    <recommendedName>
        <fullName evidence="6">O-antigen ligase-related domain-containing protein</fullName>
    </recommendedName>
</protein>
<name>A0A327KTQ1_9BRAD</name>
<dbReference type="OrthoDB" id="8136063at2"/>
<dbReference type="PANTHER" id="PTHR37422:SF21">
    <property type="entry name" value="EXOQ-LIKE PROTEIN"/>
    <property type="match status" value="1"/>
</dbReference>
<keyword evidence="8" id="KW-1185">Reference proteome</keyword>
<evidence type="ECO:0000256" key="2">
    <source>
        <dbReference type="ARBA" id="ARBA00022692"/>
    </source>
</evidence>
<organism evidence="7 8">
    <name type="scientific">Rhodoplanes roseus</name>
    <dbReference type="NCBI Taxonomy" id="29409"/>
    <lineage>
        <taxon>Bacteria</taxon>
        <taxon>Pseudomonadati</taxon>
        <taxon>Pseudomonadota</taxon>
        <taxon>Alphaproteobacteria</taxon>
        <taxon>Hyphomicrobiales</taxon>
        <taxon>Nitrobacteraceae</taxon>
        <taxon>Rhodoplanes</taxon>
    </lineage>
</organism>
<accession>A0A327KTQ1</accession>
<evidence type="ECO:0000256" key="4">
    <source>
        <dbReference type="ARBA" id="ARBA00023136"/>
    </source>
</evidence>
<feature type="domain" description="O-antigen ligase-related" evidence="6">
    <location>
        <begin position="210"/>
        <end position="332"/>
    </location>
</feature>
<dbReference type="AlphaFoldDB" id="A0A327KTQ1"/>
<evidence type="ECO:0000259" key="6">
    <source>
        <dbReference type="Pfam" id="PF04932"/>
    </source>
</evidence>
<keyword evidence="2 5" id="KW-0812">Transmembrane</keyword>